<keyword evidence="1" id="KW-0233">DNA recombination</keyword>
<organism evidence="3 4">
    <name type="scientific">Halococcus dombrowskii</name>
    <dbReference type="NCBI Taxonomy" id="179637"/>
    <lineage>
        <taxon>Archaea</taxon>
        <taxon>Methanobacteriati</taxon>
        <taxon>Methanobacteriota</taxon>
        <taxon>Stenosarchaea group</taxon>
        <taxon>Halobacteria</taxon>
        <taxon>Halobacteriales</taxon>
        <taxon>Halococcaceae</taxon>
        <taxon>Halococcus</taxon>
    </lineage>
</organism>
<dbReference type="SUPFAM" id="SSF56349">
    <property type="entry name" value="DNA breaking-rejoining enzymes"/>
    <property type="match status" value="1"/>
</dbReference>
<dbReference type="InterPro" id="IPR011010">
    <property type="entry name" value="DNA_brk_join_enz"/>
</dbReference>
<proteinExistence type="predicted"/>
<evidence type="ECO:0000259" key="2">
    <source>
        <dbReference type="PROSITE" id="PS51898"/>
    </source>
</evidence>
<sequence length="251" mass="28680">MSFREEEAFFIGTHAYEMAHHPKSNNGWAERHRKALTTRHTHEDVLNDREFALLLEACTALPDPRGFEARFVCLVGGRLGLRAGEIAHFRTSWIDWDRKLIRIPRHESCSCGYCRRQARQEAAHNEQLTVPDALASRWHPKTIASVRLIPFDLSLRIELCIERFANRYDGFPRSRATVNRRVQEAAEEADLTGRIYPHCLRATAASYHAYKGVAPVPLQALMGWSDLATAQKYIRISGTATADALRQVHHR</sequence>
<reference evidence="3" key="1">
    <citation type="journal article" date="2014" name="Int. J. Syst. Evol. Microbiol.">
        <title>Complete genome sequence of Corynebacterium casei LMG S-19264T (=DSM 44701T), isolated from a smear-ripened cheese.</title>
        <authorList>
            <consortium name="US DOE Joint Genome Institute (JGI-PGF)"/>
            <person name="Walter F."/>
            <person name="Albersmeier A."/>
            <person name="Kalinowski J."/>
            <person name="Ruckert C."/>
        </authorList>
    </citation>
    <scope>NUCLEOTIDE SEQUENCE</scope>
    <source>
        <strain evidence="3">JCM 12289</strain>
    </source>
</reference>
<dbReference type="Proteomes" id="UP001500962">
    <property type="component" value="Unassembled WGS sequence"/>
</dbReference>
<dbReference type="PANTHER" id="PTHR30349:SF88">
    <property type="entry name" value="BLL1584 PROTEIN"/>
    <property type="match status" value="1"/>
</dbReference>
<dbReference type="CDD" id="cd00397">
    <property type="entry name" value="DNA_BRE_C"/>
    <property type="match status" value="1"/>
</dbReference>
<dbReference type="PANTHER" id="PTHR30349">
    <property type="entry name" value="PHAGE INTEGRASE-RELATED"/>
    <property type="match status" value="1"/>
</dbReference>
<dbReference type="InterPro" id="IPR002104">
    <property type="entry name" value="Integrase_catalytic"/>
</dbReference>
<dbReference type="AlphaFoldDB" id="A0AAV3SK43"/>
<dbReference type="InterPro" id="IPR013762">
    <property type="entry name" value="Integrase-like_cat_sf"/>
</dbReference>
<protein>
    <recommendedName>
        <fullName evidence="2">Tyr recombinase domain-containing protein</fullName>
    </recommendedName>
</protein>
<evidence type="ECO:0000313" key="3">
    <source>
        <dbReference type="EMBL" id="GAA0469551.1"/>
    </source>
</evidence>
<reference evidence="3" key="2">
    <citation type="submission" date="2023-12" db="EMBL/GenBank/DDBJ databases">
        <authorList>
            <person name="Sun Q."/>
            <person name="Inoue M."/>
        </authorList>
    </citation>
    <scope>NUCLEOTIDE SEQUENCE</scope>
    <source>
        <strain evidence="3">JCM 12289</strain>
    </source>
</reference>
<gene>
    <name evidence="3" type="ORF">GCM10008985_28170</name>
</gene>
<dbReference type="GO" id="GO:0015074">
    <property type="term" value="P:DNA integration"/>
    <property type="evidence" value="ECO:0007669"/>
    <property type="project" value="InterPro"/>
</dbReference>
<dbReference type="EMBL" id="BAAADN010000046">
    <property type="protein sequence ID" value="GAA0469551.1"/>
    <property type="molecule type" value="Genomic_DNA"/>
</dbReference>
<comment type="caution">
    <text evidence="3">The sequence shown here is derived from an EMBL/GenBank/DDBJ whole genome shotgun (WGS) entry which is preliminary data.</text>
</comment>
<name>A0AAV3SK43_HALDO</name>
<dbReference type="Gene3D" id="1.10.443.10">
    <property type="entry name" value="Intergrase catalytic core"/>
    <property type="match status" value="1"/>
</dbReference>
<dbReference type="GO" id="GO:0003677">
    <property type="term" value="F:DNA binding"/>
    <property type="evidence" value="ECO:0007669"/>
    <property type="project" value="InterPro"/>
</dbReference>
<feature type="domain" description="Tyr recombinase" evidence="2">
    <location>
        <begin position="41"/>
        <end position="250"/>
    </location>
</feature>
<accession>A0AAV3SK43</accession>
<evidence type="ECO:0000313" key="4">
    <source>
        <dbReference type="Proteomes" id="UP001500962"/>
    </source>
</evidence>
<dbReference type="InterPro" id="IPR050090">
    <property type="entry name" value="Tyrosine_recombinase_XerCD"/>
</dbReference>
<dbReference type="PROSITE" id="PS51898">
    <property type="entry name" value="TYR_RECOMBINASE"/>
    <property type="match status" value="1"/>
</dbReference>
<dbReference type="GO" id="GO:0006310">
    <property type="term" value="P:DNA recombination"/>
    <property type="evidence" value="ECO:0007669"/>
    <property type="project" value="UniProtKB-KW"/>
</dbReference>
<dbReference type="Pfam" id="PF00589">
    <property type="entry name" value="Phage_integrase"/>
    <property type="match status" value="1"/>
</dbReference>
<evidence type="ECO:0000256" key="1">
    <source>
        <dbReference type="ARBA" id="ARBA00023172"/>
    </source>
</evidence>